<evidence type="ECO:0000313" key="3">
    <source>
        <dbReference type="Proteomes" id="UP000192411"/>
    </source>
</evidence>
<dbReference type="Pfam" id="PF08592">
    <property type="entry name" value="Anthrone_oxy"/>
    <property type="match status" value="1"/>
</dbReference>
<evidence type="ECO:0008006" key="4">
    <source>
        <dbReference type="Google" id="ProtNLM"/>
    </source>
</evidence>
<organism evidence="2 3">
    <name type="scientific">Mycolicibacterium tusciae</name>
    <dbReference type="NCBI Taxonomy" id="75922"/>
    <lineage>
        <taxon>Bacteria</taxon>
        <taxon>Bacillati</taxon>
        <taxon>Actinomycetota</taxon>
        <taxon>Actinomycetes</taxon>
        <taxon>Mycobacteriales</taxon>
        <taxon>Mycobacteriaceae</taxon>
        <taxon>Mycolicibacterium</taxon>
    </lineage>
</organism>
<keyword evidence="1" id="KW-0472">Membrane</keyword>
<feature type="transmembrane region" description="Helical" evidence="1">
    <location>
        <begin position="145"/>
        <end position="163"/>
    </location>
</feature>
<dbReference type="Proteomes" id="UP000192411">
    <property type="component" value="Unassembled WGS sequence"/>
</dbReference>
<feature type="transmembrane region" description="Helical" evidence="1">
    <location>
        <begin position="61"/>
        <end position="82"/>
    </location>
</feature>
<keyword evidence="3" id="KW-1185">Reference proteome</keyword>
<proteinExistence type="predicted"/>
<keyword evidence="1" id="KW-1133">Transmembrane helix</keyword>
<sequence>MNMSPFVVVTSLAALTAAAACGMMYVFSTFVMKGLDRTGPVEAITAMRGINVVANSSPGFLLAYFGASLLALVAGIMAVTRIGEPGSGWILVGAVLGILAAIITMVFNVPLNNHLETVDPVGLPVADAAREWQAYLSTWTAWNHVRAATSIIAAVLMLVGLRYR</sequence>
<dbReference type="EMBL" id="MVIM01000007">
    <property type="protein sequence ID" value="ORB64822.1"/>
    <property type="molecule type" value="Genomic_DNA"/>
</dbReference>
<dbReference type="RefSeq" id="WP_083126524.1">
    <property type="nucleotide sequence ID" value="NZ_MVIM01000007.1"/>
</dbReference>
<protein>
    <recommendedName>
        <fullName evidence="4">DUF1772 domain-containing protein</fullName>
    </recommendedName>
</protein>
<dbReference type="AlphaFoldDB" id="A0A1X0JPX2"/>
<gene>
    <name evidence="2" type="ORF">BST47_14835</name>
</gene>
<dbReference type="STRING" id="75922.BST47_14835"/>
<reference evidence="2 3" key="1">
    <citation type="submission" date="2017-02" db="EMBL/GenBank/DDBJ databases">
        <title>The new phylogeny of genus Mycobacterium.</title>
        <authorList>
            <person name="Tortoli E."/>
            <person name="Trovato A."/>
            <person name="Cirillo D.M."/>
        </authorList>
    </citation>
    <scope>NUCLEOTIDE SEQUENCE [LARGE SCALE GENOMIC DNA]</scope>
    <source>
        <strain evidence="2 3">DSM 44338</strain>
    </source>
</reference>
<accession>A0A1X0JPX2</accession>
<evidence type="ECO:0000313" key="2">
    <source>
        <dbReference type="EMBL" id="ORB64822.1"/>
    </source>
</evidence>
<dbReference type="InterPro" id="IPR013901">
    <property type="entry name" value="Anthrone_oxy"/>
</dbReference>
<dbReference type="OrthoDB" id="428263at2"/>
<comment type="caution">
    <text evidence="2">The sequence shown here is derived from an EMBL/GenBank/DDBJ whole genome shotgun (WGS) entry which is preliminary data.</text>
</comment>
<name>A0A1X0JPX2_9MYCO</name>
<evidence type="ECO:0000256" key="1">
    <source>
        <dbReference type="SAM" id="Phobius"/>
    </source>
</evidence>
<feature type="transmembrane region" description="Helical" evidence="1">
    <location>
        <begin position="89"/>
        <end position="111"/>
    </location>
</feature>
<keyword evidence="1" id="KW-0812">Transmembrane</keyword>